<dbReference type="EMBL" id="MVFC01000024">
    <property type="protein sequence ID" value="OON75134.1"/>
    <property type="molecule type" value="Genomic_DNA"/>
</dbReference>
<dbReference type="STRING" id="83656.B1H18_23540"/>
<sequence length="170" mass="17852">MSGPVEILAIGVAVVLVVARLVRPQAVGGGRWWLLPVVLAAVSLRQSGLVDGRHPAQSVTLLVLEAVVGVVIGLGWGWTSRLWTEPDGSVWAKGTKAAILIWVGGILVRGVLYGVGAALDLKQTSSAIMLSLAATLLARGGVLTYRAGLLSPAYGERAGVERERAWKDRV</sequence>
<keyword evidence="1" id="KW-1133">Transmembrane helix</keyword>
<dbReference type="RefSeq" id="WP_077970851.1">
    <property type="nucleotide sequence ID" value="NZ_CP045178.1"/>
</dbReference>
<feature type="transmembrane region" description="Helical" evidence="1">
    <location>
        <begin position="99"/>
        <end position="119"/>
    </location>
</feature>
<evidence type="ECO:0008006" key="4">
    <source>
        <dbReference type="Google" id="ProtNLM"/>
    </source>
</evidence>
<feature type="transmembrane region" description="Helical" evidence="1">
    <location>
        <begin position="34"/>
        <end position="52"/>
    </location>
</feature>
<organism evidence="2 3">
    <name type="scientific">Streptomyces tsukubensis</name>
    <dbReference type="NCBI Taxonomy" id="83656"/>
    <lineage>
        <taxon>Bacteria</taxon>
        <taxon>Bacillati</taxon>
        <taxon>Actinomycetota</taxon>
        <taxon>Actinomycetes</taxon>
        <taxon>Kitasatosporales</taxon>
        <taxon>Streptomycetaceae</taxon>
        <taxon>Streptomyces</taxon>
    </lineage>
</organism>
<keyword evidence="3" id="KW-1185">Reference proteome</keyword>
<dbReference type="OrthoDB" id="3872634at2"/>
<protein>
    <recommendedName>
        <fullName evidence="4">DUF1453 domain-containing protein</fullName>
    </recommendedName>
</protein>
<evidence type="ECO:0000256" key="1">
    <source>
        <dbReference type="SAM" id="Phobius"/>
    </source>
</evidence>
<keyword evidence="1" id="KW-0472">Membrane</keyword>
<reference evidence="2 3" key="1">
    <citation type="submission" date="2017-02" db="EMBL/GenBank/DDBJ databases">
        <title>Draft Genome Sequence of Streptomyces tsukubaensis F601, a Producer of the immunosuppressant tacrolimus FK506.</title>
        <authorList>
            <person name="Zong G."/>
            <person name="Zhong C."/>
            <person name="Fu J."/>
            <person name="Qin R."/>
            <person name="Cao G."/>
        </authorList>
    </citation>
    <scope>NUCLEOTIDE SEQUENCE [LARGE SCALE GENOMIC DNA]</scope>
    <source>
        <strain evidence="2 3">F601</strain>
    </source>
</reference>
<dbReference type="Proteomes" id="UP000190539">
    <property type="component" value="Unassembled WGS sequence"/>
</dbReference>
<keyword evidence="1" id="KW-0812">Transmembrane</keyword>
<name>A0A1V4A481_9ACTN</name>
<gene>
    <name evidence="2" type="ORF">B1H18_23540</name>
</gene>
<evidence type="ECO:0000313" key="2">
    <source>
        <dbReference type="EMBL" id="OON75134.1"/>
    </source>
</evidence>
<feature type="transmembrane region" description="Helical" evidence="1">
    <location>
        <begin position="59"/>
        <end position="79"/>
    </location>
</feature>
<comment type="caution">
    <text evidence="2">The sequence shown here is derived from an EMBL/GenBank/DDBJ whole genome shotgun (WGS) entry which is preliminary data.</text>
</comment>
<proteinExistence type="predicted"/>
<evidence type="ECO:0000313" key="3">
    <source>
        <dbReference type="Proteomes" id="UP000190539"/>
    </source>
</evidence>
<accession>A0A1V4A481</accession>
<dbReference type="AlphaFoldDB" id="A0A1V4A481"/>